<keyword evidence="2" id="KW-1185">Reference proteome</keyword>
<protein>
    <submittedName>
        <fullName evidence="1">Uncharacterized protein</fullName>
    </submittedName>
</protein>
<dbReference type="EMBL" id="JADGMS010000018">
    <property type="protein sequence ID" value="KAF9662247.1"/>
    <property type="molecule type" value="Genomic_DNA"/>
</dbReference>
<evidence type="ECO:0000313" key="1">
    <source>
        <dbReference type="EMBL" id="KAF9662247.1"/>
    </source>
</evidence>
<reference evidence="1 2" key="1">
    <citation type="submission" date="2020-10" db="EMBL/GenBank/DDBJ databases">
        <title>Plant Genome Project.</title>
        <authorList>
            <person name="Zhang R.-G."/>
        </authorList>
    </citation>
    <scope>NUCLEOTIDE SEQUENCE [LARGE SCALE GENOMIC DNA]</scope>
    <source>
        <strain evidence="1">FAFU-HL-1</strain>
        <tissue evidence="1">Leaf</tissue>
    </source>
</reference>
<accession>A0A835J334</accession>
<dbReference type="Proteomes" id="UP000657918">
    <property type="component" value="Unassembled WGS sequence"/>
</dbReference>
<sequence length="71" mass="7790">MISNCKLLYSSTGVALQAAIELQKNSSTTPLERETTIRPDQAKLSASLMVLAGKKKKGLTDDSFWLQFNNS</sequence>
<evidence type="ECO:0000313" key="2">
    <source>
        <dbReference type="Proteomes" id="UP000657918"/>
    </source>
</evidence>
<proteinExistence type="predicted"/>
<organism evidence="1 2">
    <name type="scientific">Salix dunnii</name>
    <dbReference type="NCBI Taxonomy" id="1413687"/>
    <lineage>
        <taxon>Eukaryota</taxon>
        <taxon>Viridiplantae</taxon>
        <taxon>Streptophyta</taxon>
        <taxon>Embryophyta</taxon>
        <taxon>Tracheophyta</taxon>
        <taxon>Spermatophyta</taxon>
        <taxon>Magnoliopsida</taxon>
        <taxon>eudicotyledons</taxon>
        <taxon>Gunneridae</taxon>
        <taxon>Pentapetalae</taxon>
        <taxon>rosids</taxon>
        <taxon>fabids</taxon>
        <taxon>Malpighiales</taxon>
        <taxon>Salicaceae</taxon>
        <taxon>Saliceae</taxon>
        <taxon>Salix</taxon>
    </lineage>
</organism>
<gene>
    <name evidence="1" type="ORF">SADUNF_Sadunf18G0033300</name>
</gene>
<name>A0A835J334_9ROSI</name>
<dbReference type="AlphaFoldDB" id="A0A835J334"/>
<comment type="caution">
    <text evidence="1">The sequence shown here is derived from an EMBL/GenBank/DDBJ whole genome shotgun (WGS) entry which is preliminary data.</text>
</comment>